<organism evidence="1 2">
    <name type="scientific">Jejuia spongiicola</name>
    <dbReference type="NCBI Taxonomy" id="2942207"/>
    <lineage>
        <taxon>Bacteria</taxon>
        <taxon>Pseudomonadati</taxon>
        <taxon>Bacteroidota</taxon>
        <taxon>Flavobacteriia</taxon>
        <taxon>Flavobacteriales</taxon>
        <taxon>Flavobacteriaceae</taxon>
        <taxon>Jejuia</taxon>
    </lineage>
</organism>
<keyword evidence="2" id="KW-1185">Reference proteome</keyword>
<evidence type="ECO:0000313" key="2">
    <source>
        <dbReference type="Proteomes" id="UP001165381"/>
    </source>
</evidence>
<gene>
    <name evidence="1" type="ORF">M3P09_07610</name>
</gene>
<reference evidence="1" key="1">
    <citation type="submission" date="2022-05" db="EMBL/GenBank/DDBJ databases">
        <authorList>
            <person name="Park J.-S."/>
        </authorList>
    </citation>
    <scope>NUCLEOTIDE SEQUENCE</scope>
    <source>
        <strain evidence="1">2012CJ34-3</strain>
    </source>
</reference>
<accession>A0ABT0QD08</accession>
<comment type="caution">
    <text evidence="1">The sequence shown here is derived from an EMBL/GenBank/DDBJ whole genome shotgun (WGS) entry which is preliminary data.</text>
</comment>
<name>A0ABT0QD08_9FLAO</name>
<dbReference type="EMBL" id="JAMFLZ010000003">
    <property type="protein sequence ID" value="MCL6294855.1"/>
    <property type="molecule type" value="Genomic_DNA"/>
</dbReference>
<dbReference type="PROSITE" id="PS51257">
    <property type="entry name" value="PROKAR_LIPOPROTEIN"/>
    <property type="match status" value="1"/>
</dbReference>
<protein>
    <recommendedName>
        <fullName evidence="3">Lipoprotein</fullName>
    </recommendedName>
</protein>
<sequence>MNKNIYLFSFIMLLFCSCKTGSIYGEAQNATKHKVALGTIGTDKDFILQSGFNSAAVPTYKNPIKVSALVTPFTKQTYKTFLKANVLQSANPNVGYVDSLKVKPKYIQLKIADKVNLIKALNEKSNQSIKDYLTNKTSANIVTNISVAFSSEILEAVQQADAIFLVETKAKTYALQIENPGAEKQIIHFSEGVVFAYNTANCCWQENKKHQLNIVDFVTDYNSCPNKTYRSSNRAKKKINYFKL</sequence>
<evidence type="ECO:0008006" key="3">
    <source>
        <dbReference type="Google" id="ProtNLM"/>
    </source>
</evidence>
<dbReference type="Proteomes" id="UP001165381">
    <property type="component" value="Unassembled WGS sequence"/>
</dbReference>
<dbReference type="RefSeq" id="WP_249972650.1">
    <property type="nucleotide sequence ID" value="NZ_JAMFLZ010000003.1"/>
</dbReference>
<evidence type="ECO:0000313" key="1">
    <source>
        <dbReference type="EMBL" id="MCL6294855.1"/>
    </source>
</evidence>
<proteinExistence type="predicted"/>